<dbReference type="GO" id="GO:0003677">
    <property type="term" value="F:DNA binding"/>
    <property type="evidence" value="ECO:0007669"/>
    <property type="project" value="UniProtKB-KW"/>
</dbReference>
<dbReference type="InterPro" id="IPR001138">
    <property type="entry name" value="Zn2Cys6_DnaBD"/>
</dbReference>
<reference evidence="8" key="2">
    <citation type="journal article" date="2023" name="IMA Fungus">
        <title>Comparative genomic study of the Penicillium genus elucidates a diverse pangenome and 15 lateral gene transfer events.</title>
        <authorList>
            <person name="Petersen C."/>
            <person name="Sorensen T."/>
            <person name="Nielsen M.R."/>
            <person name="Sondergaard T.E."/>
            <person name="Sorensen J.L."/>
            <person name="Fitzpatrick D.A."/>
            <person name="Frisvad J.C."/>
            <person name="Nielsen K.L."/>
        </authorList>
    </citation>
    <scope>NUCLEOTIDE SEQUENCE</scope>
    <source>
        <strain evidence="8">IBT 23319</strain>
    </source>
</reference>
<evidence type="ECO:0000256" key="3">
    <source>
        <dbReference type="ARBA" id="ARBA00023163"/>
    </source>
</evidence>
<comment type="caution">
    <text evidence="8">The sequence shown here is derived from an EMBL/GenBank/DDBJ whole genome shotgun (WGS) entry which is preliminary data.</text>
</comment>
<evidence type="ECO:0000256" key="2">
    <source>
        <dbReference type="ARBA" id="ARBA00023125"/>
    </source>
</evidence>
<name>A0A9W9TKS2_PENCI</name>
<dbReference type="EMBL" id="JAPQKT010000007">
    <property type="protein sequence ID" value="KAJ5224810.1"/>
    <property type="molecule type" value="Genomic_DNA"/>
</dbReference>
<dbReference type="InterPro" id="IPR036864">
    <property type="entry name" value="Zn2-C6_fun-type_DNA-bd_sf"/>
</dbReference>
<gene>
    <name evidence="8" type="ORF">N7469_008313</name>
</gene>
<dbReference type="Gene3D" id="4.10.240.10">
    <property type="entry name" value="Zn(2)-C6 fungal-type DNA-binding domain"/>
    <property type="match status" value="1"/>
</dbReference>
<evidence type="ECO:0000256" key="6">
    <source>
        <dbReference type="SAM" id="Phobius"/>
    </source>
</evidence>
<accession>A0A9W9TKS2</accession>
<dbReference type="Pfam" id="PF00172">
    <property type="entry name" value="Zn_clus"/>
    <property type="match status" value="1"/>
</dbReference>
<dbReference type="CDD" id="cd00067">
    <property type="entry name" value="GAL4"/>
    <property type="match status" value="1"/>
</dbReference>
<protein>
    <recommendedName>
        <fullName evidence="7">Zn(2)-C6 fungal-type domain-containing protein</fullName>
    </recommendedName>
</protein>
<evidence type="ECO:0000313" key="9">
    <source>
        <dbReference type="Proteomes" id="UP001147733"/>
    </source>
</evidence>
<dbReference type="GO" id="GO:0008270">
    <property type="term" value="F:zinc ion binding"/>
    <property type="evidence" value="ECO:0007669"/>
    <property type="project" value="InterPro"/>
</dbReference>
<keyword evidence="2" id="KW-0238">DNA-binding</keyword>
<organism evidence="8 9">
    <name type="scientific">Penicillium citrinum</name>
    <dbReference type="NCBI Taxonomy" id="5077"/>
    <lineage>
        <taxon>Eukaryota</taxon>
        <taxon>Fungi</taxon>
        <taxon>Dikarya</taxon>
        <taxon>Ascomycota</taxon>
        <taxon>Pezizomycotina</taxon>
        <taxon>Eurotiomycetes</taxon>
        <taxon>Eurotiomycetidae</taxon>
        <taxon>Eurotiales</taxon>
        <taxon>Aspergillaceae</taxon>
        <taxon>Penicillium</taxon>
    </lineage>
</organism>
<evidence type="ECO:0000259" key="7">
    <source>
        <dbReference type="PROSITE" id="PS50048"/>
    </source>
</evidence>
<dbReference type="Proteomes" id="UP001147733">
    <property type="component" value="Unassembled WGS sequence"/>
</dbReference>
<dbReference type="OrthoDB" id="5226580at2759"/>
<feature type="compositionally biased region" description="Polar residues" evidence="5">
    <location>
        <begin position="1"/>
        <end position="10"/>
    </location>
</feature>
<proteinExistence type="predicted"/>
<keyword evidence="6" id="KW-0812">Transmembrane</keyword>
<sequence length="451" mass="51370">MESVRSSYAGSRSRKSHTKSRLGCGNCKKRRIKCDEDRPQCMQCIRHSVKCNYSQASSSSSPARARTTPEVAPVNLSVEPATENPFISSSQSAFVVPKRAHNRGKHHVEQLSPSASSEGTVTRRQFQFTASDMILFHHCLSAEDLKDHLPDELIRLGFSVQYVMHLLLAIAGFHLNKVPAKSRVERFMSPSFDYYVEAERHLSIAIADVTAISSRLHEGCNHSIYIAAVFIFICSLARGPQSGEYLCFRDDNDIPAIRLFHGLRSIIESINNIGSVPAISEIQPRVRPDQHQENMTETEEQPPVSQLHERVEENGQNFYSEPLKCLQNLIMDTFPPHDLRHSSYVETFELLVSRYDAIFGSTAPVAGPELWPQIFGWLYMLPDIVTLDMQQRHPIALLLFSYFTVLLYQLDFVWFIKEWPSHILKAVSHSLEDTYQPLLSWPLKWTQLVDI</sequence>
<keyword evidence="6" id="KW-1133">Transmembrane helix</keyword>
<keyword evidence="1" id="KW-0805">Transcription regulation</keyword>
<keyword evidence="3" id="KW-0804">Transcription</keyword>
<dbReference type="GO" id="GO:0000981">
    <property type="term" value="F:DNA-binding transcription factor activity, RNA polymerase II-specific"/>
    <property type="evidence" value="ECO:0007669"/>
    <property type="project" value="InterPro"/>
</dbReference>
<feature type="region of interest" description="Disordered" evidence="5">
    <location>
        <begin position="1"/>
        <end position="23"/>
    </location>
</feature>
<keyword evidence="4" id="KW-0539">Nucleus</keyword>
<dbReference type="InterPro" id="IPR052400">
    <property type="entry name" value="Zn2-C6_fungal_TF"/>
</dbReference>
<evidence type="ECO:0000313" key="8">
    <source>
        <dbReference type="EMBL" id="KAJ5224810.1"/>
    </source>
</evidence>
<dbReference type="PANTHER" id="PTHR47657">
    <property type="entry name" value="STEROL REGULATORY ELEMENT-BINDING PROTEIN ECM22"/>
    <property type="match status" value="1"/>
</dbReference>
<dbReference type="GeneID" id="81386398"/>
<dbReference type="RefSeq" id="XP_056498782.1">
    <property type="nucleotide sequence ID" value="XM_056647231.1"/>
</dbReference>
<dbReference type="SMART" id="SM00066">
    <property type="entry name" value="GAL4"/>
    <property type="match status" value="1"/>
</dbReference>
<reference evidence="8" key="1">
    <citation type="submission" date="2022-11" db="EMBL/GenBank/DDBJ databases">
        <authorList>
            <person name="Petersen C."/>
        </authorList>
    </citation>
    <scope>NUCLEOTIDE SEQUENCE</scope>
    <source>
        <strain evidence="8">IBT 23319</strain>
    </source>
</reference>
<evidence type="ECO:0000256" key="4">
    <source>
        <dbReference type="ARBA" id="ARBA00023242"/>
    </source>
</evidence>
<dbReference type="PANTHER" id="PTHR47657:SF3">
    <property type="entry name" value="ORSELLINIC ACID_F9775 BIOSYNTHESIS CLUSTER PROTEIN D-RELATED"/>
    <property type="match status" value="1"/>
</dbReference>
<feature type="transmembrane region" description="Helical" evidence="6">
    <location>
        <begin position="395"/>
        <end position="416"/>
    </location>
</feature>
<keyword evidence="6" id="KW-0472">Membrane</keyword>
<dbReference type="PROSITE" id="PS50048">
    <property type="entry name" value="ZN2_CY6_FUNGAL_2"/>
    <property type="match status" value="1"/>
</dbReference>
<feature type="domain" description="Zn(2)-C6 fungal-type" evidence="7">
    <location>
        <begin position="23"/>
        <end position="53"/>
    </location>
</feature>
<evidence type="ECO:0000256" key="1">
    <source>
        <dbReference type="ARBA" id="ARBA00023015"/>
    </source>
</evidence>
<dbReference type="AlphaFoldDB" id="A0A9W9TKS2"/>
<keyword evidence="9" id="KW-1185">Reference proteome</keyword>
<evidence type="ECO:0000256" key="5">
    <source>
        <dbReference type="SAM" id="MobiDB-lite"/>
    </source>
</evidence>
<dbReference type="PROSITE" id="PS00463">
    <property type="entry name" value="ZN2_CY6_FUNGAL_1"/>
    <property type="match status" value="1"/>
</dbReference>
<dbReference type="SUPFAM" id="SSF57701">
    <property type="entry name" value="Zn2/Cys6 DNA-binding domain"/>
    <property type="match status" value="1"/>
</dbReference>